<evidence type="ECO:0000256" key="7">
    <source>
        <dbReference type="ARBA" id="ARBA00023180"/>
    </source>
</evidence>
<keyword evidence="2 9" id="KW-0812">Transmembrane</keyword>
<keyword evidence="3 10" id="KW-0732">Signal</keyword>
<evidence type="ECO:0000256" key="6">
    <source>
        <dbReference type="ARBA" id="ARBA00023157"/>
    </source>
</evidence>
<dbReference type="GO" id="GO:0050852">
    <property type="term" value="P:T cell receptor signaling pathway"/>
    <property type="evidence" value="ECO:0007669"/>
    <property type="project" value="TreeGrafter"/>
</dbReference>
<dbReference type="InterPro" id="IPR013783">
    <property type="entry name" value="Ig-like_fold"/>
</dbReference>
<evidence type="ECO:0000256" key="10">
    <source>
        <dbReference type="SAM" id="SignalP"/>
    </source>
</evidence>
<dbReference type="Proteomes" id="UP000606274">
    <property type="component" value="Unassembled WGS sequence"/>
</dbReference>
<gene>
    <name evidence="11" type="ORF">HF521_012949</name>
</gene>
<proteinExistence type="predicted"/>
<dbReference type="OrthoDB" id="8654606at2759"/>
<protein>
    <submittedName>
        <fullName evidence="11">Uncharacterized protein</fullName>
    </submittedName>
</protein>
<organism evidence="11 12">
    <name type="scientific">Silurus meridionalis</name>
    <name type="common">Southern catfish</name>
    <name type="synonym">Silurus soldatovi meridionalis</name>
    <dbReference type="NCBI Taxonomy" id="175797"/>
    <lineage>
        <taxon>Eukaryota</taxon>
        <taxon>Metazoa</taxon>
        <taxon>Chordata</taxon>
        <taxon>Craniata</taxon>
        <taxon>Vertebrata</taxon>
        <taxon>Euteleostomi</taxon>
        <taxon>Actinopterygii</taxon>
        <taxon>Neopterygii</taxon>
        <taxon>Teleostei</taxon>
        <taxon>Ostariophysi</taxon>
        <taxon>Siluriformes</taxon>
        <taxon>Siluridae</taxon>
        <taxon>Silurus</taxon>
    </lineage>
</organism>
<dbReference type="PANTHER" id="PTHR11494">
    <property type="entry name" value="CYTOTOXIC T-LYMPHOCYTE PROTEIN"/>
    <property type="match status" value="1"/>
</dbReference>
<feature type="transmembrane region" description="Helical" evidence="9">
    <location>
        <begin position="156"/>
        <end position="179"/>
    </location>
</feature>
<keyword evidence="12" id="KW-1185">Reference proteome</keyword>
<evidence type="ECO:0000313" key="11">
    <source>
        <dbReference type="EMBL" id="KAF7689596.1"/>
    </source>
</evidence>
<reference evidence="11" key="1">
    <citation type="submission" date="2020-08" db="EMBL/GenBank/DDBJ databases">
        <title>Chromosome-level assembly of Southern catfish (Silurus meridionalis) provides insights into visual adaptation to the nocturnal and benthic lifestyles.</title>
        <authorList>
            <person name="Zhang Y."/>
            <person name="Wang D."/>
            <person name="Peng Z."/>
        </authorList>
    </citation>
    <scope>NUCLEOTIDE SEQUENCE</scope>
    <source>
        <strain evidence="11">SWU-2019-XX</strain>
        <tissue evidence="11">Muscle</tissue>
    </source>
</reference>
<feature type="chain" id="PRO_5035875612" evidence="10">
    <location>
        <begin position="22"/>
        <end position="235"/>
    </location>
</feature>
<evidence type="ECO:0000256" key="4">
    <source>
        <dbReference type="ARBA" id="ARBA00022989"/>
    </source>
</evidence>
<evidence type="ECO:0000256" key="3">
    <source>
        <dbReference type="ARBA" id="ARBA00022729"/>
    </source>
</evidence>
<dbReference type="EMBL" id="JABFDY010000024">
    <property type="protein sequence ID" value="KAF7689596.1"/>
    <property type="molecule type" value="Genomic_DNA"/>
</dbReference>
<keyword evidence="6" id="KW-1015">Disulfide bond</keyword>
<evidence type="ECO:0000256" key="1">
    <source>
        <dbReference type="ARBA" id="ARBA00004479"/>
    </source>
</evidence>
<dbReference type="GO" id="GO:0042129">
    <property type="term" value="P:regulation of T cell proliferation"/>
    <property type="evidence" value="ECO:0007669"/>
    <property type="project" value="InterPro"/>
</dbReference>
<dbReference type="PANTHER" id="PTHR11494:SF9">
    <property type="entry name" value="SI:DKEY-1H24.6"/>
    <property type="match status" value="1"/>
</dbReference>
<feature type="signal peptide" evidence="10">
    <location>
        <begin position="1"/>
        <end position="21"/>
    </location>
</feature>
<evidence type="ECO:0000256" key="9">
    <source>
        <dbReference type="SAM" id="Phobius"/>
    </source>
</evidence>
<evidence type="ECO:0000313" key="12">
    <source>
        <dbReference type="Proteomes" id="UP000606274"/>
    </source>
</evidence>
<comment type="subcellular location">
    <subcellularLocation>
        <location evidence="1">Membrane</location>
        <topology evidence="1">Single-pass type I membrane protein</topology>
    </subcellularLocation>
</comment>
<dbReference type="InterPro" id="IPR040216">
    <property type="entry name" value="CTLA4/CD28"/>
</dbReference>
<dbReference type="GO" id="GO:0009897">
    <property type="term" value="C:external side of plasma membrane"/>
    <property type="evidence" value="ECO:0007669"/>
    <property type="project" value="TreeGrafter"/>
</dbReference>
<evidence type="ECO:0000256" key="5">
    <source>
        <dbReference type="ARBA" id="ARBA00023136"/>
    </source>
</evidence>
<name>A0A8T0AG31_SILME</name>
<sequence>MKSSWLCVTLLPLFLFSCALSEKQCQCRDKISGIQHVEVHQNVSLPCPSFSAVEMTFELFKGQEKFATVTYGNRLHITSSENLGQTIKHSVSMDNTTHFVLYNVTMNATALYTCTASIQYPPPFVSSEEEPQTIVIVGRNICVQSTHPLEPFASDLPLWVGFGVLTAYGLIVTCTAISLRFRLKREDMSTHDYMNTNPRTRRRKQGIHHPTHLSWYHATTNGKAVSKNPSKGSPV</sequence>
<dbReference type="SUPFAM" id="SSF48726">
    <property type="entry name" value="Immunoglobulin"/>
    <property type="match status" value="1"/>
</dbReference>
<dbReference type="PROSITE" id="PS51257">
    <property type="entry name" value="PROKAR_LIPOPROTEIN"/>
    <property type="match status" value="1"/>
</dbReference>
<evidence type="ECO:0000256" key="2">
    <source>
        <dbReference type="ARBA" id="ARBA00022692"/>
    </source>
</evidence>
<dbReference type="InterPro" id="IPR036179">
    <property type="entry name" value="Ig-like_dom_sf"/>
</dbReference>
<dbReference type="Gene3D" id="2.60.40.10">
    <property type="entry name" value="Immunoglobulins"/>
    <property type="match status" value="1"/>
</dbReference>
<keyword evidence="4 9" id="KW-1133">Transmembrane helix</keyword>
<evidence type="ECO:0000256" key="8">
    <source>
        <dbReference type="ARBA" id="ARBA00023319"/>
    </source>
</evidence>
<comment type="caution">
    <text evidence="11">The sequence shown here is derived from an EMBL/GenBank/DDBJ whole genome shotgun (WGS) entry which is preliminary data.</text>
</comment>
<keyword evidence="5 9" id="KW-0472">Membrane</keyword>
<dbReference type="AlphaFoldDB" id="A0A8T0AG31"/>
<keyword evidence="8" id="KW-0393">Immunoglobulin domain</keyword>
<keyword evidence="7" id="KW-0325">Glycoprotein</keyword>
<accession>A0A8T0AG31</accession>